<dbReference type="InterPro" id="IPR002937">
    <property type="entry name" value="Amino_oxidase"/>
</dbReference>
<evidence type="ECO:0000256" key="4">
    <source>
        <dbReference type="ARBA" id="ARBA00022857"/>
    </source>
</evidence>
<feature type="transmembrane region" description="Helical" evidence="6">
    <location>
        <begin position="470"/>
        <end position="490"/>
    </location>
</feature>
<evidence type="ECO:0000256" key="5">
    <source>
        <dbReference type="ARBA" id="ARBA00023027"/>
    </source>
</evidence>
<keyword evidence="6" id="KW-1133">Transmembrane helix</keyword>
<accession>A0A1X7DTD3</accession>
<dbReference type="GO" id="GO:0016491">
    <property type="term" value="F:oxidoreductase activity"/>
    <property type="evidence" value="ECO:0007669"/>
    <property type="project" value="InterPro"/>
</dbReference>
<evidence type="ECO:0000256" key="6">
    <source>
        <dbReference type="SAM" id="Phobius"/>
    </source>
</evidence>
<evidence type="ECO:0000256" key="2">
    <source>
        <dbReference type="ARBA" id="ARBA00022729"/>
    </source>
</evidence>
<keyword evidence="1" id="KW-0285">Flavoprotein</keyword>
<dbReference type="Pfam" id="PF01593">
    <property type="entry name" value="Amino_oxidase"/>
    <property type="match status" value="1"/>
</dbReference>
<keyword evidence="9" id="KW-1185">Reference proteome</keyword>
<dbReference type="RefSeq" id="WP_245805533.1">
    <property type="nucleotide sequence ID" value="NZ_FWZU01000003.1"/>
</dbReference>
<keyword evidence="4" id="KW-0521">NADP</keyword>
<dbReference type="Proteomes" id="UP000192906">
    <property type="component" value="Unassembled WGS sequence"/>
</dbReference>
<keyword evidence="6" id="KW-0812">Transmembrane</keyword>
<evidence type="ECO:0000259" key="7">
    <source>
        <dbReference type="Pfam" id="PF01593"/>
    </source>
</evidence>
<gene>
    <name evidence="8" type="ORF">SAMN06295933_2317</name>
</gene>
<dbReference type="InterPro" id="IPR036188">
    <property type="entry name" value="FAD/NAD-bd_sf"/>
</dbReference>
<dbReference type="AlphaFoldDB" id="A0A1X7DTD3"/>
<dbReference type="PANTHER" id="PTHR46091:SF3">
    <property type="entry name" value="AMINE OXIDASE DOMAIN-CONTAINING PROTEIN"/>
    <property type="match status" value="1"/>
</dbReference>
<reference evidence="9" key="1">
    <citation type="submission" date="2017-04" db="EMBL/GenBank/DDBJ databases">
        <authorList>
            <person name="Varghese N."/>
            <person name="Submissions S."/>
        </authorList>
    </citation>
    <scope>NUCLEOTIDE SEQUENCE [LARGE SCALE GENOMIC DNA]</scope>
    <source>
        <strain evidence="9">K3S</strain>
    </source>
</reference>
<evidence type="ECO:0000313" key="8">
    <source>
        <dbReference type="EMBL" id="SMF21102.1"/>
    </source>
</evidence>
<keyword evidence="3" id="KW-0274">FAD</keyword>
<dbReference type="Gene3D" id="3.50.50.60">
    <property type="entry name" value="FAD/NAD(P)-binding domain"/>
    <property type="match status" value="2"/>
</dbReference>
<keyword evidence="6" id="KW-0472">Membrane</keyword>
<organism evidence="8 9">
    <name type="scientific">Desulfovibrio gilichinskyi</name>
    <dbReference type="NCBI Taxonomy" id="1519643"/>
    <lineage>
        <taxon>Bacteria</taxon>
        <taxon>Pseudomonadati</taxon>
        <taxon>Thermodesulfobacteriota</taxon>
        <taxon>Desulfovibrionia</taxon>
        <taxon>Desulfovibrionales</taxon>
        <taxon>Desulfovibrionaceae</taxon>
        <taxon>Desulfovibrio</taxon>
    </lineage>
</organism>
<feature type="domain" description="Amine oxidase" evidence="7">
    <location>
        <begin position="20"/>
        <end position="295"/>
    </location>
</feature>
<name>A0A1X7DTD3_9BACT</name>
<protein>
    <submittedName>
        <fullName evidence="8">All-trans-retinol 13,14-reductase</fullName>
    </submittedName>
</protein>
<dbReference type="PANTHER" id="PTHR46091">
    <property type="entry name" value="BLR7054 PROTEIN"/>
    <property type="match status" value="1"/>
</dbReference>
<proteinExistence type="predicted"/>
<dbReference type="EMBL" id="FWZU01000003">
    <property type="protein sequence ID" value="SMF21102.1"/>
    <property type="molecule type" value="Genomic_DNA"/>
</dbReference>
<evidence type="ECO:0000313" key="9">
    <source>
        <dbReference type="Proteomes" id="UP000192906"/>
    </source>
</evidence>
<sequence>MSSPLILMSNYDHIVVGGGLSGMTAALLLAKQGKKVALIEAFPSLAPTIRGFKRHGVNFETGIHLLGGYGTNHPLDVYLRHLEISDSLSKIPFNENGFDTIKFEHSKEEIIIPFGYEALQKELIIHFPAEEKAIHKYLKTIKKIFKSSPYLNFENEFSLDAALHSETSTLQNFLDSITKNKKLKEVLSYHTVLYGTNPEDAMLSTHALIAGSYFLSAHTIEGGGSAIVKAYEKQLINSGVTLLLGKTVSCIKTDDNNSFRSVTLKDKTEIAANACIWTAHPKDLLPCMPPQAFRPVFNRRLKALKDTTSALMFFGIANVPLPELLRKNIYLWPQGDYKDLLSGTAPFSERVIFVSATQTLKQNRTQAVTAIIPHDFKDFSMWTDSTYSKRPLEYIEYKNELTQKFKNEFFTRCPEFKNKINFVESASPLTFKHYCSTPSGSLYGIAHTASQYNPLPLTKVTGLLFAGQSIVAPGMLGAIVSAYLTCGILLGHEKIHKELRCIYNG</sequence>
<dbReference type="InterPro" id="IPR052206">
    <property type="entry name" value="Retinol_saturase"/>
</dbReference>
<keyword evidence="2" id="KW-0732">Signal</keyword>
<keyword evidence="5" id="KW-0520">NAD</keyword>
<evidence type="ECO:0000256" key="3">
    <source>
        <dbReference type="ARBA" id="ARBA00022827"/>
    </source>
</evidence>
<evidence type="ECO:0000256" key="1">
    <source>
        <dbReference type="ARBA" id="ARBA00022630"/>
    </source>
</evidence>
<dbReference type="STRING" id="1519643.SAMN06295933_2317"/>
<dbReference type="SUPFAM" id="SSF51905">
    <property type="entry name" value="FAD/NAD(P)-binding domain"/>
    <property type="match status" value="1"/>
</dbReference>